<name>A0ABD3M4J5_9STRA</name>
<dbReference type="Proteomes" id="UP001530293">
    <property type="component" value="Unassembled WGS sequence"/>
</dbReference>
<feature type="region of interest" description="Disordered" evidence="1">
    <location>
        <begin position="185"/>
        <end position="225"/>
    </location>
</feature>
<feature type="compositionally biased region" description="Low complexity" evidence="1">
    <location>
        <begin position="191"/>
        <end position="206"/>
    </location>
</feature>
<proteinExistence type="predicted"/>
<feature type="compositionally biased region" description="Polar residues" evidence="1">
    <location>
        <begin position="207"/>
        <end position="224"/>
    </location>
</feature>
<evidence type="ECO:0000313" key="2">
    <source>
        <dbReference type="EMBL" id="KAL3758653.1"/>
    </source>
</evidence>
<reference evidence="2 3" key="1">
    <citation type="submission" date="2024-10" db="EMBL/GenBank/DDBJ databases">
        <title>Updated reference genomes for cyclostephanoid diatoms.</title>
        <authorList>
            <person name="Roberts W.R."/>
            <person name="Alverson A.J."/>
        </authorList>
    </citation>
    <scope>NUCLEOTIDE SEQUENCE [LARGE SCALE GENOMIC DNA]</scope>
    <source>
        <strain evidence="2 3">AJA232-27</strain>
    </source>
</reference>
<feature type="region of interest" description="Disordered" evidence="1">
    <location>
        <begin position="242"/>
        <end position="262"/>
    </location>
</feature>
<dbReference type="EMBL" id="JALLBG020000227">
    <property type="protein sequence ID" value="KAL3758653.1"/>
    <property type="molecule type" value="Genomic_DNA"/>
</dbReference>
<feature type="compositionally biased region" description="Polar residues" evidence="1">
    <location>
        <begin position="252"/>
        <end position="261"/>
    </location>
</feature>
<organism evidence="2 3">
    <name type="scientific">Discostella pseudostelligera</name>
    <dbReference type="NCBI Taxonomy" id="259834"/>
    <lineage>
        <taxon>Eukaryota</taxon>
        <taxon>Sar</taxon>
        <taxon>Stramenopiles</taxon>
        <taxon>Ochrophyta</taxon>
        <taxon>Bacillariophyta</taxon>
        <taxon>Coscinodiscophyceae</taxon>
        <taxon>Thalassiosirophycidae</taxon>
        <taxon>Stephanodiscales</taxon>
        <taxon>Stephanodiscaceae</taxon>
        <taxon>Discostella</taxon>
    </lineage>
</organism>
<evidence type="ECO:0000256" key="1">
    <source>
        <dbReference type="SAM" id="MobiDB-lite"/>
    </source>
</evidence>
<evidence type="ECO:0000313" key="3">
    <source>
        <dbReference type="Proteomes" id="UP001530293"/>
    </source>
</evidence>
<protein>
    <submittedName>
        <fullName evidence="2">Uncharacterized protein</fullName>
    </submittedName>
</protein>
<gene>
    <name evidence="2" type="ORF">ACHAWU_005239</name>
</gene>
<sequence>MNATTLLLSGEPNTEPSFLATVEPSTFHQPPPFTLPFELILNGYTREAWSSGKSGGISGDDRQHKLVHHDDWQCCYLVSTDGKKRLSGFFQYLQERKKAAIAKFEAADALFPTNNNTPCCGKAILVIPYDPPPMPTEVVLPSGVDESEVIFVKYLRDENILKRDDMHVAQKVHQQKVEQQKILMHEKHQQQPRQQQQQNTIQHQSQLPQTQKNLQTEQNAVTSSLGNKGGCLGKLLGAQRRTESHLDKVRSSKGNNSTFDPNTGAAGCINQFRNKISKELQLFKSDPTANTTKFPISHSSLIKNVPLDEQDKVTFNVFKFTVYEQVDEIGMGQWIAAKEPSEFLDECIITVYKNGHCPADVLDEINRGDLPDEIKGQARHMVESQSKAIVRKGKKQDEQIVKDTIVGEDNVVVLNTNKRDRRTLEQIQKDLQGESEDAKRGRFT</sequence>
<accession>A0ABD3M4J5</accession>
<dbReference type="AlphaFoldDB" id="A0ABD3M4J5"/>
<keyword evidence="3" id="KW-1185">Reference proteome</keyword>
<comment type="caution">
    <text evidence="2">The sequence shown here is derived from an EMBL/GenBank/DDBJ whole genome shotgun (WGS) entry which is preliminary data.</text>
</comment>